<protein>
    <submittedName>
        <fullName evidence="6">Proteasome activator complex subunit 3</fullName>
    </submittedName>
</protein>
<dbReference type="SUPFAM" id="SSF47216">
    <property type="entry name" value="Proteasome activator"/>
    <property type="match status" value="1"/>
</dbReference>
<keyword evidence="2 6" id="KW-0647">Proteasome</keyword>
<evidence type="ECO:0000259" key="5">
    <source>
        <dbReference type="Pfam" id="PF02252"/>
    </source>
</evidence>
<dbReference type="AlphaFoldDB" id="A0A0L7L414"/>
<evidence type="ECO:0000256" key="3">
    <source>
        <dbReference type="SAM" id="MobiDB-lite"/>
    </source>
</evidence>
<gene>
    <name evidence="6" type="ORF">OBRU01_15709</name>
</gene>
<dbReference type="GO" id="GO:0005654">
    <property type="term" value="C:nucleoplasm"/>
    <property type="evidence" value="ECO:0007669"/>
    <property type="project" value="TreeGrafter"/>
</dbReference>
<dbReference type="STRING" id="104452.A0A0L7L414"/>
<dbReference type="PANTHER" id="PTHR10660">
    <property type="entry name" value="PROTEASOME REGULATOR PA28"/>
    <property type="match status" value="1"/>
</dbReference>
<dbReference type="EMBL" id="JTDY01003071">
    <property type="protein sequence ID" value="KOB70202.1"/>
    <property type="molecule type" value="Genomic_DNA"/>
</dbReference>
<feature type="region of interest" description="Disordered" evidence="3">
    <location>
        <begin position="55"/>
        <end position="80"/>
    </location>
</feature>
<dbReference type="OrthoDB" id="6591885at2759"/>
<dbReference type="Pfam" id="PF02252">
    <property type="entry name" value="PA28_C"/>
    <property type="match status" value="1"/>
</dbReference>
<dbReference type="Gene3D" id="1.20.120.180">
    <property type="entry name" value="Proteasome activator pa28, C-terminal domain"/>
    <property type="match status" value="1"/>
</dbReference>
<accession>A0A0L7L414</accession>
<dbReference type="Proteomes" id="UP000037510">
    <property type="component" value="Unassembled WGS sequence"/>
</dbReference>
<dbReference type="Gene3D" id="1.20.5.120">
    <property type="entry name" value="Proteasome activator pa28, N-terminal domain"/>
    <property type="match status" value="1"/>
</dbReference>
<dbReference type="Pfam" id="PF02251">
    <property type="entry name" value="PA28_N"/>
    <property type="match status" value="1"/>
</dbReference>
<dbReference type="GO" id="GO:0061136">
    <property type="term" value="P:regulation of proteasomal protein catabolic process"/>
    <property type="evidence" value="ECO:0007669"/>
    <property type="project" value="TreeGrafter"/>
</dbReference>
<comment type="similarity">
    <text evidence="1">Belongs to the PA28 family.</text>
</comment>
<dbReference type="GO" id="GO:0008537">
    <property type="term" value="C:proteasome activator complex"/>
    <property type="evidence" value="ECO:0007669"/>
    <property type="project" value="InterPro"/>
</dbReference>
<dbReference type="GO" id="GO:0061133">
    <property type="term" value="F:endopeptidase activator activity"/>
    <property type="evidence" value="ECO:0007669"/>
    <property type="project" value="TreeGrafter"/>
</dbReference>
<dbReference type="InterPro" id="IPR003186">
    <property type="entry name" value="PA28_C"/>
</dbReference>
<organism evidence="6 7">
    <name type="scientific">Operophtera brumata</name>
    <name type="common">Winter moth</name>
    <name type="synonym">Phalaena brumata</name>
    <dbReference type="NCBI Taxonomy" id="104452"/>
    <lineage>
        <taxon>Eukaryota</taxon>
        <taxon>Metazoa</taxon>
        <taxon>Ecdysozoa</taxon>
        <taxon>Arthropoda</taxon>
        <taxon>Hexapoda</taxon>
        <taxon>Insecta</taxon>
        <taxon>Pterygota</taxon>
        <taxon>Neoptera</taxon>
        <taxon>Endopterygota</taxon>
        <taxon>Lepidoptera</taxon>
        <taxon>Glossata</taxon>
        <taxon>Ditrysia</taxon>
        <taxon>Geometroidea</taxon>
        <taxon>Geometridae</taxon>
        <taxon>Larentiinae</taxon>
        <taxon>Operophtera</taxon>
    </lineage>
</organism>
<reference evidence="6 7" key="1">
    <citation type="journal article" date="2015" name="Genome Biol. Evol.">
        <title>The genome of winter moth (Operophtera brumata) provides a genomic perspective on sexual dimorphism and phenology.</title>
        <authorList>
            <person name="Derks M.F."/>
            <person name="Smit S."/>
            <person name="Salis L."/>
            <person name="Schijlen E."/>
            <person name="Bossers A."/>
            <person name="Mateman C."/>
            <person name="Pijl A.S."/>
            <person name="de Ridder D."/>
            <person name="Groenen M.A."/>
            <person name="Visser M.E."/>
            <person name="Megens H.J."/>
        </authorList>
    </citation>
    <scope>NUCLEOTIDE SEQUENCE [LARGE SCALE GENOMIC DNA]</scope>
    <source>
        <strain evidence="6">WM2013NL</strain>
        <tissue evidence="6">Head and thorax</tissue>
    </source>
</reference>
<evidence type="ECO:0000256" key="1">
    <source>
        <dbReference type="ARBA" id="ARBA00005883"/>
    </source>
</evidence>
<evidence type="ECO:0000313" key="6">
    <source>
        <dbReference type="EMBL" id="KOB70202.1"/>
    </source>
</evidence>
<dbReference type="InterPro" id="IPR036997">
    <property type="entry name" value="PA28_C_sf"/>
</dbReference>
<evidence type="ECO:0000259" key="4">
    <source>
        <dbReference type="Pfam" id="PF02251"/>
    </source>
</evidence>
<comment type="caution">
    <text evidence="6">The sequence shown here is derived from an EMBL/GenBank/DDBJ whole genome shotgun (WGS) entry which is preliminary data.</text>
</comment>
<dbReference type="GO" id="GO:2000045">
    <property type="term" value="P:regulation of G1/S transition of mitotic cell cycle"/>
    <property type="evidence" value="ECO:0007669"/>
    <property type="project" value="TreeGrafter"/>
</dbReference>
<feature type="domain" description="Proteasome activator PA28 C-terminal" evidence="5">
    <location>
        <begin position="90"/>
        <end position="184"/>
    </location>
</feature>
<evidence type="ECO:0000256" key="2">
    <source>
        <dbReference type="ARBA" id="ARBA00022942"/>
    </source>
</evidence>
<dbReference type="InterPro" id="IPR003185">
    <property type="entry name" value="Proteasome_activ_PA28_N"/>
</dbReference>
<dbReference type="InterPro" id="IPR036252">
    <property type="entry name" value="Proteasome_activ_sf"/>
</dbReference>
<feature type="domain" description="Proteasome activator PA28 N-terminal" evidence="4">
    <location>
        <begin position="5"/>
        <end position="53"/>
    </location>
</feature>
<dbReference type="PANTHER" id="PTHR10660:SF2">
    <property type="entry name" value="LD45860P"/>
    <property type="match status" value="1"/>
</dbReference>
<proteinExistence type="inferred from homology"/>
<evidence type="ECO:0000313" key="7">
    <source>
        <dbReference type="Proteomes" id="UP000037510"/>
    </source>
</evidence>
<dbReference type="GO" id="GO:0005737">
    <property type="term" value="C:cytoplasm"/>
    <property type="evidence" value="ECO:0007669"/>
    <property type="project" value="TreeGrafter"/>
</dbReference>
<dbReference type="InterPro" id="IPR009077">
    <property type="entry name" value="Proteasome_activ_PA28"/>
</dbReference>
<dbReference type="InterPro" id="IPR036996">
    <property type="entry name" value="PA28_N_sf"/>
</dbReference>
<keyword evidence="7" id="KW-1185">Reference proteome</keyword>
<name>A0A0L7L414_OPEBR</name>
<sequence length="191" mass="22030">MANSLRAYKDSLKSNAKLLLSEGFPEKIQVLNQLLDSHFQINKLAAIHQYHNIQLSGDEEPSRKRRPIEPSGGMSGNIHVDNSEGPTSFLPCNKKLDDLIHLVKPHIQQWIEDFNLLRMWINLLLPTLEDEAGLHLTIQKRALDKINRPDKETAEILTNTSDYFRIRADILIDYNHRIHTTTYNYLFCATT</sequence>